<feature type="compositionally biased region" description="Acidic residues" evidence="1">
    <location>
        <begin position="475"/>
        <end position="491"/>
    </location>
</feature>
<dbReference type="Gene3D" id="2.40.10.10">
    <property type="entry name" value="Trypsin-like serine proteases"/>
    <property type="match status" value="1"/>
</dbReference>
<feature type="transmembrane region" description="Helical" evidence="2">
    <location>
        <begin position="532"/>
        <end position="552"/>
    </location>
</feature>
<keyword evidence="2" id="KW-0472">Membrane</keyword>
<evidence type="ECO:0000313" key="4">
    <source>
        <dbReference type="Proteomes" id="UP001159427"/>
    </source>
</evidence>
<feature type="region of interest" description="Disordered" evidence="1">
    <location>
        <begin position="365"/>
        <end position="506"/>
    </location>
</feature>
<gene>
    <name evidence="3" type="ORF">PEVE_00032916</name>
</gene>
<evidence type="ECO:0000256" key="1">
    <source>
        <dbReference type="SAM" id="MobiDB-lite"/>
    </source>
</evidence>
<keyword evidence="4" id="KW-1185">Reference proteome</keyword>
<feature type="compositionally biased region" description="Basic and acidic residues" evidence="1">
    <location>
        <begin position="454"/>
        <end position="474"/>
    </location>
</feature>
<accession>A0ABN8MJ08</accession>
<protein>
    <recommendedName>
        <fullName evidence="5">Serine protease</fullName>
    </recommendedName>
</protein>
<evidence type="ECO:0008006" key="5">
    <source>
        <dbReference type="Google" id="ProtNLM"/>
    </source>
</evidence>
<organism evidence="3 4">
    <name type="scientific">Porites evermanni</name>
    <dbReference type="NCBI Taxonomy" id="104178"/>
    <lineage>
        <taxon>Eukaryota</taxon>
        <taxon>Metazoa</taxon>
        <taxon>Cnidaria</taxon>
        <taxon>Anthozoa</taxon>
        <taxon>Hexacorallia</taxon>
        <taxon>Scleractinia</taxon>
        <taxon>Fungiina</taxon>
        <taxon>Poritidae</taxon>
        <taxon>Porites</taxon>
    </lineage>
</organism>
<feature type="compositionally biased region" description="Basic and acidic residues" evidence="1">
    <location>
        <begin position="679"/>
        <end position="699"/>
    </location>
</feature>
<reference evidence="3 4" key="1">
    <citation type="submission" date="2022-05" db="EMBL/GenBank/DDBJ databases">
        <authorList>
            <consortium name="Genoscope - CEA"/>
            <person name="William W."/>
        </authorList>
    </citation>
    <scope>NUCLEOTIDE SEQUENCE [LARGE SCALE GENOMIC DNA]</scope>
</reference>
<dbReference type="InterPro" id="IPR043504">
    <property type="entry name" value="Peptidase_S1_PA_chymotrypsin"/>
</dbReference>
<dbReference type="Proteomes" id="UP001159427">
    <property type="component" value="Unassembled WGS sequence"/>
</dbReference>
<comment type="caution">
    <text evidence="3">The sequence shown here is derived from an EMBL/GenBank/DDBJ whole genome shotgun (WGS) entry which is preliminary data.</text>
</comment>
<evidence type="ECO:0000313" key="3">
    <source>
        <dbReference type="EMBL" id="CAH3028012.1"/>
    </source>
</evidence>
<proteinExistence type="predicted"/>
<dbReference type="EMBL" id="CALNXI010000484">
    <property type="protein sequence ID" value="CAH3028012.1"/>
    <property type="molecule type" value="Genomic_DNA"/>
</dbReference>
<evidence type="ECO:0000256" key="2">
    <source>
        <dbReference type="SAM" id="Phobius"/>
    </source>
</evidence>
<feature type="region of interest" description="Disordered" evidence="1">
    <location>
        <begin position="673"/>
        <end position="708"/>
    </location>
</feature>
<name>A0ABN8MJ08_9CNID</name>
<keyword evidence="2" id="KW-0812">Transmembrane</keyword>
<dbReference type="SUPFAM" id="SSF50494">
    <property type="entry name" value="Trypsin-like serine proteases"/>
    <property type="match status" value="1"/>
</dbReference>
<sequence>MSCSIFRRYSKGRRFLYESEVQQLSQCEENDKRKVISSIPVDNNYRASLAKTSNLNETLSKLQEFGTGVCRIEVTHTDGLGYVGTGFHFGDGWIVTAAHVLRNRDKVNKAIFVFFPPKGEISFDARPRRAIIHRLLPVGRRPDYHNRDIALVKLGIQYSYGRKKNDIEEWEIDEQQLLEQFSLFNFSSLVENAFNTNGEVKFSLRSSDPLAAIHFGGIQDGFKKFAFDMAVDEMYKNMPFKVINFAFSVGSGASGCPLIQLVNRRWILLGVMFGGVSHEDEQSSLITGQALLWDQEVLQHIEAGLKNISKMSTFKSYDVLIPFSERAQLLHETNVKEVADLAVEHRILIEEYFSKGELINAPDSEESFSFQDTKKAEVQEMTAEGSSSGDELEDTETAADAQKSKKQKSTGRVNVEIIDRPKELKVFVNRSPSSKKKSATKEGKKGWENVQLEMLKEGKKTSVDEEGDEKYNKEDLDDEDEFDDDSGDDASTDFVNSPAMSRDDGHHKRLNRFRHAHHHQRKRPESSSSGLGILWSLVVIAVVFLVIAVVFLHRCCTRGKMREDVELESIKVEDNRDDAIKEARMKVGKRKSMENRKVLRKQSMDQGATTVEEELAIACSIISPSMETRRRNSEALHTRASVRAATSRRNSTFEEDLVKACAEFEHAPTKFAQLVSQAGDEKDNEARKGNEKTEDKSVDDTPADVDFE</sequence>
<dbReference type="InterPro" id="IPR009003">
    <property type="entry name" value="Peptidase_S1_PA"/>
</dbReference>
<keyword evidence="2" id="KW-1133">Transmembrane helix</keyword>